<accession>A0A6J5KC98</accession>
<dbReference type="EMBL" id="CADILN010000005">
    <property type="protein sequence ID" value="CAB4050494.1"/>
    <property type="molecule type" value="Genomic_DNA"/>
</dbReference>
<name>A0A6J5KC98_9BURK</name>
<proteinExistence type="predicted"/>
<sequence>MGAAVHAMGSSVELAVGQTVGHRKHRPTTINNASVRRTLAARSERAASLHIRSTADVLGWTRVLSGTDPRFAVWLSVRLHDLLQVQVIMPVIANAILIDEPMSRIRNPAQPRRTRSSCISGISRGQVEHFVVVASAHRTKFDGLAPAMQSPSMSYTERQPLPEQFGSHEARLATAGTLRSAVEVAG</sequence>
<reference evidence="1 2" key="1">
    <citation type="submission" date="2020-04" db="EMBL/GenBank/DDBJ databases">
        <authorList>
            <person name="De Canck E."/>
        </authorList>
    </citation>
    <scope>NUCLEOTIDE SEQUENCE [LARGE SCALE GENOMIC DNA]</scope>
    <source>
        <strain evidence="1 2">LMG 9964</strain>
    </source>
</reference>
<protein>
    <submittedName>
        <fullName evidence="1">Uncharacterized protein</fullName>
    </submittedName>
</protein>
<gene>
    <name evidence="1" type="ORF">LMG9964_04160</name>
</gene>
<evidence type="ECO:0000313" key="2">
    <source>
        <dbReference type="Proteomes" id="UP000494102"/>
    </source>
</evidence>
<dbReference type="Proteomes" id="UP000494102">
    <property type="component" value="Unassembled WGS sequence"/>
</dbReference>
<evidence type="ECO:0000313" key="1">
    <source>
        <dbReference type="EMBL" id="CAB4050494.1"/>
    </source>
</evidence>
<dbReference type="AlphaFoldDB" id="A0A6J5KC98"/>
<organism evidence="1 2">
    <name type="scientific">Paraburkholderia phenoliruptrix</name>
    <dbReference type="NCBI Taxonomy" id="252970"/>
    <lineage>
        <taxon>Bacteria</taxon>
        <taxon>Pseudomonadati</taxon>
        <taxon>Pseudomonadota</taxon>
        <taxon>Betaproteobacteria</taxon>
        <taxon>Burkholderiales</taxon>
        <taxon>Burkholderiaceae</taxon>
        <taxon>Paraburkholderia</taxon>
    </lineage>
</organism>